<evidence type="ECO:0000313" key="3">
    <source>
        <dbReference type="Proteomes" id="UP000254326"/>
    </source>
</evidence>
<feature type="domain" description="DSBA-like thioredoxin" evidence="1">
    <location>
        <begin position="4"/>
        <end position="180"/>
    </location>
</feature>
<sequence>MTKIHYFFDPMCGWCYGASSLVNILSEQQDIEVLYHPGGMLPKQAIDPSFQQHILRADQHIAELTHVTFSDDYVKRIASNEDVILDSFVTTQAFYAGKQLGVEGATMLAAIQSAHYVDALPTYKPEVLAHIGATLGLEASAWQTAFAEAEALTHESIQATQQLMPSMQVRGYPTFIMETEKGLYRLPHTDYYGRPDAWKAYLATLM</sequence>
<dbReference type="Proteomes" id="UP000254326">
    <property type="component" value="Unassembled WGS sequence"/>
</dbReference>
<dbReference type="SUPFAM" id="SSF52833">
    <property type="entry name" value="Thioredoxin-like"/>
    <property type="match status" value="1"/>
</dbReference>
<dbReference type="CDD" id="cd03025">
    <property type="entry name" value="DsbA_FrnE_like"/>
    <property type="match status" value="1"/>
</dbReference>
<dbReference type="Pfam" id="PF01323">
    <property type="entry name" value="DSBA"/>
    <property type="match status" value="1"/>
</dbReference>
<name>A0A370UAM3_9GAMM</name>
<dbReference type="Gene3D" id="3.40.30.10">
    <property type="entry name" value="Glutaredoxin"/>
    <property type="match status" value="1"/>
</dbReference>
<dbReference type="OrthoDB" id="9813770at2"/>
<dbReference type="InterPro" id="IPR001853">
    <property type="entry name" value="DSBA-like_thioredoxin_dom"/>
</dbReference>
<dbReference type="InterPro" id="IPR036249">
    <property type="entry name" value="Thioredoxin-like_sf"/>
</dbReference>
<comment type="caution">
    <text evidence="2">The sequence shown here is derived from an EMBL/GenBank/DDBJ whole genome shotgun (WGS) entry which is preliminary data.</text>
</comment>
<dbReference type="EMBL" id="QKRA01000002">
    <property type="protein sequence ID" value="RDL44847.1"/>
    <property type="molecule type" value="Genomic_DNA"/>
</dbReference>
<gene>
    <name evidence="2" type="ORF">DN730_04325</name>
</gene>
<protein>
    <submittedName>
        <fullName evidence="2">DsbA family protein</fullName>
    </submittedName>
</protein>
<dbReference type="GO" id="GO:0016491">
    <property type="term" value="F:oxidoreductase activity"/>
    <property type="evidence" value="ECO:0007669"/>
    <property type="project" value="InterPro"/>
</dbReference>
<accession>A0A370UAM3</accession>
<evidence type="ECO:0000313" key="2">
    <source>
        <dbReference type="EMBL" id="RDL44847.1"/>
    </source>
</evidence>
<dbReference type="RefSeq" id="WP_115466885.1">
    <property type="nucleotide sequence ID" value="NZ_QKRA01000002.1"/>
</dbReference>
<evidence type="ECO:0000259" key="1">
    <source>
        <dbReference type="Pfam" id="PF01323"/>
    </source>
</evidence>
<keyword evidence="3" id="KW-1185">Reference proteome</keyword>
<organism evidence="2 3">
    <name type="scientific">Marinomonas piezotolerans</name>
    <dbReference type="NCBI Taxonomy" id="2213058"/>
    <lineage>
        <taxon>Bacteria</taxon>
        <taxon>Pseudomonadati</taxon>
        <taxon>Pseudomonadota</taxon>
        <taxon>Gammaproteobacteria</taxon>
        <taxon>Oceanospirillales</taxon>
        <taxon>Oceanospirillaceae</taxon>
        <taxon>Marinomonas</taxon>
    </lineage>
</organism>
<dbReference type="AlphaFoldDB" id="A0A370UAM3"/>
<proteinExistence type="predicted"/>
<reference evidence="2 3" key="1">
    <citation type="submission" date="2018-06" db="EMBL/GenBank/DDBJ databases">
        <title>Marinomonas sp. YLB-05 draft genome sequence.</title>
        <authorList>
            <person name="Yu L."/>
            <person name="Tang X."/>
        </authorList>
    </citation>
    <scope>NUCLEOTIDE SEQUENCE [LARGE SCALE GENOMIC DNA]</scope>
    <source>
        <strain evidence="2 3">YLB-05</strain>
    </source>
</reference>